<accession>A0A8J2HSY2</accession>
<dbReference type="AlphaFoldDB" id="A0A8J2HSY2"/>
<feature type="region of interest" description="Disordered" evidence="1">
    <location>
        <begin position="316"/>
        <end position="345"/>
    </location>
</feature>
<feature type="region of interest" description="Disordered" evidence="1">
    <location>
        <begin position="217"/>
        <end position="262"/>
    </location>
</feature>
<reference evidence="2" key="1">
    <citation type="submission" date="2021-05" db="EMBL/GenBank/DDBJ databases">
        <authorList>
            <person name="Stam R."/>
        </authorList>
    </citation>
    <scope>NUCLEOTIDE SEQUENCE</scope>
    <source>
        <strain evidence="2">CS162</strain>
    </source>
</reference>
<comment type="caution">
    <text evidence="2">The sequence shown here is derived from an EMBL/GenBank/DDBJ whole genome shotgun (WGS) entry which is preliminary data.</text>
</comment>
<feature type="region of interest" description="Disordered" evidence="1">
    <location>
        <begin position="281"/>
        <end position="300"/>
    </location>
</feature>
<protein>
    <submittedName>
        <fullName evidence="2">Uncharacterized protein</fullName>
    </submittedName>
</protein>
<gene>
    <name evidence="2" type="ORF">ALTATR162_LOCUS665</name>
</gene>
<evidence type="ECO:0000313" key="3">
    <source>
        <dbReference type="Proteomes" id="UP000676310"/>
    </source>
</evidence>
<evidence type="ECO:0000313" key="2">
    <source>
        <dbReference type="EMBL" id="CAG5140235.1"/>
    </source>
</evidence>
<dbReference type="RefSeq" id="XP_043164194.1">
    <property type="nucleotide sequence ID" value="XM_043308259.1"/>
</dbReference>
<keyword evidence="3" id="KW-1185">Reference proteome</keyword>
<sequence>MSIPVATDDIDMDDLQPCERLHKERIIKKTPTNKAHITRRLFCDGHEPHQAVRTSKKRGRSTHRVDIAPVPRSSLVRKSLDIRFIKQKSTAHSLAHGFFDQDEEDERFARWLEKFKLKDVEMGGTLNFLPFAQYEKDMECGYDTMDPRTAFEMSGGIFGYTPTVPTTSTSSTNTFASSTVSRVTASTFSISTGTSPVASQSGAAVVSGSSGGVTVVSSKPSSSDITMDNAPDASTDHVVAPSSSATAAVPAPPPSQLSEPTNTVVVDSPAFKSLGFLPSGRLTSETVPSPQSVAVAQASATRESPYAPQISVPAVAPPPAPLSQHEEAVTAPLNSQPSAVAEDAKSVVSSPQVRITRDTDFSLLVECTEIAVSPPPVNSTQPAVSSPPADNTKPIATPPPVEGAGSAVFSSPVANATAPTESSRAKIRPKSRPIVPLVEPKEAPKAQVELGMGAFGSSNIRSPKDQISAFSNPYFKELFGDEMEILKKLLRAKEDIEGTHVVFLWRSLKWITDSHEAKWFDDEIELEDDVAWWRGKLNILRAELEGDVGQDATGIAADTKAKLEKVFVILGGAEDLNQEIA</sequence>
<dbReference type="Proteomes" id="UP000676310">
    <property type="component" value="Unassembled WGS sequence"/>
</dbReference>
<feature type="compositionally biased region" description="Low complexity" evidence="1">
    <location>
        <begin position="287"/>
        <end position="300"/>
    </location>
</feature>
<name>A0A8J2HSY2_9PLEO</name>
<dbReference type="OrthoDB" id="3694736at2759"/>
<dbReference type="GeneID" id="67018562"/>
<dbReference type="EMBL" id="CAJRGZ010000015">
    <property type="protein sequence ID" value="CAG5140235.1"/>
    <property type="molecule type" value="Genomic_DNA"/>
</dbReference>
<proteinExistence type="predicted"/>
<feature type="region of interest" description="Disordered" evidence="1">
    <location>
        <begin position="374"/>
        <end position="396"/>
    </location>
</feature>
<feature type="compositionally biased region" description="Low complexity" evidence="1">
    <location>
        <begin position="238"/>
        <end position="249"/>
    </location>
</feature>
<evidence type="ECO:0000256" key="1">
    <source>
        <dbReference type="SAM" id="MobiDB-lite"/>
    </source>
</evidence>
<organism evidence="2 3">
    <name type="scientific">Alternaria atra</name>
    <dbReference type="NCBI Taxonomy" id="119953"/>
    <lineage>
        <taxon>Eukaryota</taxon>
        <taxon>Fungi</taxon>
        <taxon>Dikarya</taxon>
        <taxon>Ascomycota</taxon>
        <taxon>Pezizomycotina</taxon>
        <taxon>Dothideomycetes</taxon>
        <taxon>Pleosporomycetidae</taxon>
        <taxon>Pleosporales</taxon>
        <taxon>Pleosporineae</taxon>
        <taxon>Pleosporaceae</taxon>
        <taxon>Alternaria</taxon>
        <taxon>Alternaria sect. Ulocladioides</taxon>
    </lineage>
</organism>